<dbReference type="InterPro" id="IPR050482">
    <property type="entry name" value="Sensor_HK_TwoCompSys"/>
</dbReference>
<dbReference type="Gene3D" id="1.20.5.1930">
    <property type="match status" value="1"/>
</dbReference>
<sequence>MIFENLEAETRFEPAPILLAHGVVSGMTVLVPGREEPYGALGAHAGTRRTFSDEDANFLQAVANVLATAIEREKAGKELGEVREAERSRIARDLHDEALQDLAYAMTQAEMVRAAPAGGETADRAGRLTAALKRVEQQLRVAIYDLRLEAEHDKPFSGLLDSLIELHRTMAPNTEISLDLRDGVLEGPLGTPGRETLRIVGRP</sequence>
<dbReference type="KEGG" id="rmar:GBA65_10505"/>
<feature type="domain" description="Signal transduction histidine kinase subgroup 3 dimerisation and phosphoacceptor" evidence="5">
    <location>
        <begin position="86"/>
        <end position="147"/>
    </location>
</feature>
<organism evidence="6 7">
    <name type="scientific">Rubrobacter marinus</name>
    <dbReference type="NCBI Taxonomy" id="2653852"/>
    <lineage>
        <taxon>Bacteria</taxon>
        <taxon>Bacillati</taxon>
        <taxon>Actinomycetota</taxon>
        <taxon>Rubrobacteria</taxon>
        <taxon>Rubrobacterales</taxon>
        <taxon>Rubrobacteraceae</taxon>
        <taxon>Rubrobacter</taxon>
    </lineage>
</organism>
<evidence type="ECO:0000259" key="5">
    <source>
        <dbReference type="Pfam" id="PF07730"/>
    </source>
</evidence>
<reference evidence="6 7" key="1">
    <citation type="submission" date="2019-10" db="EMBL/GenBank/DDBJ databases">
        <title>Rubrobacter sp nov SCSIO 52915 isolated from a deep-sea sediment in the South China Sea.</title>
        <authorList>
            <person name="Chen R.W."/>
        </authorList>
    </citation>
    <scope>NUCLEOTIDE SEQUENCE [LARGE SCALE GENOMIC DNA]</scope>
    <source>
        <strain evidence="6 7">SCSIO 52915</strain>
    </source>
</reference>
<dbReference type="Pfam" id="PF01590">
    <property type="entry name" value="GAF"/>
    <property type="match status" value="1"/>
</dbReference>
<evidence type="ECO:0000313" key="6">
    <source>
        <dbReference type="EMBL" id="QIN78878.1"/>
    </source>
</evidence>
<dbReference type="GO" id="GO:0016020">
    <property type="term" value="C:membrane"/>
    <property type="evidence" value="ECO:0007669"/>
    <property type="project" value="InterPro"/>
</dbReference>
<dbReference type="InterPro" id="IPR003018">
    <property type="entry name" value="GAF"/>
</dbReference>
<dbReference type="EMBL" id="CP045121">
    <property type="protein sequence ID" value="QIN78878.1"/>
    <property type="molecule type" value="Genomic_DNA"/>
</dbReference>
<feature type="domain" description="GAF" evidence="4">
    <location>
        <begin position="8"/>
        <end position="70"/>
    </location>
</feature>
<evidence type="ECO:0000256" key="1">
    <source>
        <dbReference type="ARBA" id="ARBA00022679"/>
    </source>
</evidence>
<dbReference type="GO" id="GO:0046983">
    <property type="term" value="F:protein dimerization activity"/>
    <property type="evidence" value="ECO:0007669"/>
    <property type="project" value="InterPro"/>
</dbReference>
<keyword evidence="2" id="KW-0418">Kinase</keyword>
<protein>
    <submittedName>
        <fullName evidence="6">GAF domain-containing protein</fullName>
    </submittedName>
</protein>
<dbReference type="RefSeq" id="WP_166396544.1">
    <property type="nucleotide sequence ID" value="NZ_CP045121.1"/>
</dbReference>
<evidence type="ECO:0000313" key="7">
    <source>
        <dbReference type="Proteomes" id="UP000502706"/>
    </source>
</evidence>
<dbReference type="InterPro" id="IPR011712">
    <property type="entry name" value="Sig_transdc_His_kin_sub3_dim/P"/>
</dbReference>
<dbReference type="Gene3D" id="3.30.450.40">
    <property type="match status" value="1"/>
</dbReference>
<dbReference type="Pfam" id="PF07730">
    <property type="entry name" value="HisKA_3"/>
    <property type="match status" value="1"/>
</dbReference>
<keyword evidence="1" id="KW-0808">Transferase</keyword>
<name>A0A6G8PXI7_9ACTN</name>
<keyword evidence="7" id="KW-1185">Reference proteome</keyword>
<evidence type="ECO:0000256" key="3">
    <source>
        <dbReference type="ARBA" id="ARBA00023012"/>
    </source>
</evidence>
<dbReference type="Proteomes" id="UP000502706">
    <property type="component" value="Chromosome"/>
</dbReference>
<keyword evidence="3" id="KW-0902">Two-component regulatory system</keyword>
<gene>
    <name evidence="6" type="ORF">GBA65_10505</name>
</gene>
<accession>A0A6G8PXI7</accession>
<dbReference type="GO" id="GO:0000155">
    <property type="term" value="F:phosphorelay sensor kinase activity"/>
    <property type="evidence" value="ECO:0007669"/>
    <property type="project" value="InterPro"/>
</dbReference>
<evidence type="ECO:0000259" key="4">
    <source>
        <dbReference type="Pfam" id="PF01590"/>
    </source>
</evidence>
<proteinExistence type="predicted"/>
<dbReference type="PANTHER" id="PTHR24421">
    <property type="entry name" value="NITRATE/NITRITE SENSOR PROTEIN NARX-RELATED"/>
    <property type="match status" value="1"/>
</dbReference>
<evidence type="ECO:0000256" key="2">
    <source>
        <dbReference type="ARBA" id="ARBA00022777"/>
    </source>
</evidence>
<dbReference type="AlphaFoldDB" id="A0A6G8PXI7"/>
<dbReference type="SUPFAM" id="SSF55781">
    <property type="entry name" value="GAF domain-like"/>
    <property type="match status" value="1"/>
</dbReference>
<dbReference type="InterPro" id="IPR029016">
    <property type="entry name" value="GAF-like_dom_sf"/>
</dbReference>